<dbReference type="InterPro" id="IPR006827">
    <property type="entry name" value="Lant_deHydtase_N"/>
</dbReference>
<keyword evidence="3" id="KW-1185">Reference proteome</keyword>
<gene>
    <name evidence="2" type="ORF">GXN76_13595</name>
</gene>
<sequence>MAPGLQPYELVLGTNSANDKKQLELEDIVVGATLDRLYLKSASLGKEVIFTANNMLRVC</sequence>
<evidence type="ECO:0000313" key="3">
    <source>
        <dbReference type="Proteomes" id="UP000503088"/>
    </source>
</evidence>
<organism evidence="2 3">
    <name type="scientific">Kroppenstedtia pulmonis</name>
    <dbReference type="NCBI Taxonomy" id="1380685"/>
    <lineage>
        <taxon>Bacteria</taxon>
        <taxon>Bacillati</taxon>
        <taxon>Bacillota</taxon>
        <taxon>Bacilli</taxon>
        <taxon>Bacillales</taxon>
        <taxon>Thermoactinomycetaceae</taxon>
        <taxon>Kroppenstedtia</taxon>
    </lineage>
</organism>
<accession>A0A7D4BIH2</accession>
<protein>
    <recommendedName>
        <fullName evidence="1">Lantibiotic dehydratase N-terminal domain-containing protein</fullName>
    </recommendedName>
</protein>
<dbReference type="Pfam" id="PF04738">
    <property type="entry name" value="Lant_dehydr_N"/>
    <property type="match status" value="1"/>
</dbReference>
<dbReference type="Proteomes" id="UP000503088">
    <property type="component" value="Chromosome"/>
</dbReference>
<evidence type="ECO:0000259" key="1">
    <source>
        <dbReference type="Pfam" id="PF04738"/>
    </source>
</evidence>
<feature type="domain" description="Lantibiotic dehydratase N-terminal" evidence="1">
    <location>
        <begin position="2"/>
        <end position="57"/>
    </location>
</feature>
<dbReference type="AlphaFoldDB" id="A0A7D4BIH2"/>
<evidence type="ECO:0000313" key="2">
    <source>
        <dbReference type="EMBL" id="QKG85395.1"/>
    </source>
</evidence>
<name>A0A7D4BIH2_9BACL</name>
<reference evidence="2 3" key="1">
    <citation type="submission" date="2020-01" db="EMBL/GenBank/DDBJ databases">
        <authorList>
            <person name="Gulvik C.A."/>
            <person name="Batra D.G."/>
        </authorList>
    </citation>
    <scope>NUCLEOTIDE SEQUENCE [LARGE SCALE GENOMIC DNA]</scope>
    <source>
        <strain evidence="2 3">W9323</strain>
    </source>
</reference>
<dbReference type="EMBL" id="CP048104">
    <property type="protein sequence ID" value="QKG85395.1"/>
    <property type="molecule type" value="Genomic_DNA"/>
</dbReference>
<proteinExistence type="predicted"/>
<dbReference type="KEGG" id="kpul:GXN76_13595"/>